<dbReference type="InterPro" id="IPR045598">
    <property type="entry name" value="DUF6457"/>
</dbReference>
<proteinExistence type="predicted"/>
<keyword evidence="3" id="KW-1185">Reference proteome</keyword>
<reference evidence="2 3" key="1">
    <citation type="submission" date="2024-05" db="EMBL/GenBank/DDBJ databases">
        <title>Sinomonas sp. nov., isolated from a waste landfill.</title>
        <authorList>
            <person name="Zhao Y."/>
        </authorList>
    </citation>
    <scope>NUCLEOTIDE SEQUENCE [LARGE SCALE GENOMIC DNA]</scope>
    <source>
        <strain evidence="2 3">CCTCC AB2014300</strain>
    </source>
</reference>
<organism evidence="2 3">
    <name type="scientific">Sinomonas halotolerans</name>
    <dbReference type="NCBI Taxonomy" id="1644133"/>
    <lineage>
        <taxon>Bacteria</taxon>
        <taxon>Bacillati</taxon>
        <taxon>Actinomycetota</taxon>
        <taxon>Actinomycetes</taxon>
        <taxon>Micrococcales</taxon>
        <taxon>Micrococcaceae</taxon>
        <taxon>Sinomonas</taxon>
    </lineage>
</organism>
<protein>
    <submittedName>
        <fullName evidence="2">DUF6457 domain-containing protein</fullName>
    </submittedName>
</protein>
<dbReference type="EMBL" id="JBDFRB010000005">
    <property type="protein sequence ID" value="MEN2744433.1"/>
    <property type="molecule type" value="Genomic_DNA"/>
</dbReference>
<gene>
    <name evidence="2" type="ORF">ABCQ75_07750</name>
</gene>
<evidence type="ECO:0000313" key="2">
    <source>
        <dbReference type="EMBL" id="MEN2744433.1"/>
    </source>
</evidence>
<feature type="domain" description="DUF6457" evidence="1">
    <location>
        <begin position="8"/>
        <end position="90"/>
    </location>
</feature>
<dbReference type="Pfam" id="PF20058">
    <property type="entry name" value="DUF6457"/>
    <property type="match status" value="1"/>
</dbReference>
<accession>A0ABU9X2U2</accession>
<name>A0ABU9X2U2_9MICC</name>
<sequence>MSEHAADNDREIAQWSRRLAQALQILDFELDQALVRRVAEESARSVSPDAGPVSALMVGYAAGLASRNGKQETQSALEKAAATVLRLCEDGTDGGPDRKGWTDTAQ</sequence>
<dbReference type="Proteomes" id="UP001422074">
    <property type="component" value="Unassembled WGS sequence"/>
</dbReference>
<evidence type="ECO:0000259" key="1">
    <source>
        <dbReference type="Pfam" id="PF20058"/>
    </source>
</evidence>
<evidence type="ECO:0000313" key="3">
    <source>
        <dbReference type="Proteomes" id="UP001422074"/>
    </source>
</evidence>
<dbReference type="RefSeq" id="WP_345884447.1">
    <property type="nucleotide sequence ID" value="NZ_JBDFRB010000005.1"/>
</dbReference>
<comment type="caution">
    <text evidence="2">The sequence shown here is derived from an EMBL/GenBank/DDBJ whole genome shotgun (WGS) entry which is preliminary data.</text>
</comment>